<dbReference type="Proteomes" id="UP001320843">
    <property type="component" value="Unassembled WGS sequence"/>
</dbReference>
<protein>
    <submittedName>
        <fullName evidence="2">Uncharacterized protein</fullName>
    </submittedName>
</protein>
<feature type="region of interest" description="Disordered" evidence="1">
    <location>
        <begin position="71"/>
        <end position="90"/>
    </location>
</feature>
<evidence type="ECO:0000256" key="1">
    <source>
        <dbReference type="SAM" id="MobiDB-lite"/>
    </source>
</evidence>
<sequence>MPRGIAHDAQYQMYQAYDFSGFFDDSRCLMENSSFMSDISAGVTMALSGGGLRGFADASARGAIASARRACTLRRRQAPRKPETGRRAHY</sequence>
<name>A0ABT3DQR8_9XANT</name>
<feature type="compositionally biased region" description="Basic and acidic residues" evidence="1">
    <location>
        <begin position="80"/>
        <end position="90"/>
    </location>
</feature>
<gene>
    <name evidence="2" type="ORF">NB700_000395</name>
</gene>
<evidence type="ECO:0000313" key="2">
    <source>
        <dbReference type="EMBL" id="MCW0397839.1"/>
    </source>
</evidence>
<dbReference type="EMBL" id="JANFWR010000002">
    <property type="protein sequence ID" value="MCW0397839.1"/>
    <property type="molecule type" value="Genomic_DNA"/>
</dbReference>
<keyword evidence="3" id="KW-1185">Reference proteome</keyword>
<organism evidence="2 3">
    <name type="scientific">Xanthomonas sacchari</name>
    <dbReference type="NCBI Taxonomy" id="56458"/>
    <lineage>
        <taxon>Bacteria</taxon>
        <taxon>Pseudomonadati</taxon>
        <taxon>Pseudomonadota</taxon>
        <taxon>Gammaproteobacteria</taxon>
        <taxon>Lysobacterales</taxon>
        <taxon>Lysobacteraceae</taxon>
        <taxon>Xanthomonas</taxon>
    </lineage>
</organism>
<comment type="caution">
    <text evidence="2">The sequence shown here is derived from an EMBL/GenBank/DDBJ whole genome shotgun (WGS) entry which is preliminary data.</text>
</comment>
<accession>A0ABT3DQR8</accession>
<proteinExistence type="predicted"/>
<evidence type="ECO:0000313" key="3">
    <source>
        <dbReference type="Proteomes" id="UP001320843"/>
    </source>
</evidence>
<reference evidence="2 3" key="1">
    <citation type="submission" date="2022-06" db="EMBL/GenBank/DDBJ databases">
        <title>Dynamics of rice microbiomes reveals core vertical transmitted seed endophytes.</title>
        <authorList>
            <person name="Liao K."/>
            <person name="Zhang X."/>
        </authorList>
    </citation>
    <scope>NUCLEOTIDE SEQUENCE [LARGE SCALE GENOMIC DNA]</scope>
    <source>
        <strain evidence="2 3">YT10-10-1</strain>
    </source>
</reference>